<name>A0A218V6V4_9PASE</name>
<evidence type="ECO:0000313" key="3">
    <source>
        <dbReference type="Proteomes" id="UP000197619"/>
    </source>
</evidence>
<accession>A0A218V6V4</accession>
<sequence>MSNTKSPWNNKQNDTESASTTILSKPNPKVTAAVLPSSSLTSSWWELAQADCLLRGSIACCDPDADAQGGHSGVCAAWGQAGRKLQWICLLLVLLQPPSWDCGAELSQITLIPFSYQAQVLVSNVEHNDLF</sequence>
<organism evidence="2 3">
    <name type="scientific">Lonchura striata</name>
    <name type="common">white-rumped munia</name>
    <dbReference type="NCBI Taxonomy" id="40157"/>
    <lineage>
        <taxon>Eukaryota</taxon>
        <taxon>Metazoa</taxon>
        <taxon>Chordata</taxon>
        <taxon>Craniata</taxon>
        <taxon>Vertebrata</taxon>
        <taxon>Euteleostomi</taxon>
        <taxon>Archelosauria</taxon>
        <taxon>Archosauria</taxon>
        <taxon>Dinosauria</taxon>
        <taxon>Saurischia</taxon>
        <taxon>Theropoda</taxon>
        <taxon>Coelurosauria</taxon>
        <taxon>Aves</taxon>
        <taxon>Neognathae</taxon>
        <taxon>Neoaves</taxon>
        <taxon>Telluraves</taxon>
        <taxon>Australaves</taxon>
        <taxon>Passeriformes</taxon>
        <taxon>Passeroidea</taxon>
        <taxon>Estrildidae</taxon>
        <taxon>Estrildinae</taxon>
        <taxon>Lonchura</taxon>
    </lineage>
</organism>
<reference evidence="2 3" key="1">
    <citation type="submission" date="2017-05" db="EMBL/GenBank/DDBJ databases">
        <title>Genome of assembly of the Bengalese finch, Lonchura striata domestica.</title>
        <authorList>
            <person name="Colquitt B.M."/>
            <person name="Brainard M.S."/>
        </authorList>
    </citation>
    <scope>NUCLEOTIDE SEQUENCE [LARGE SCALE GENOMIC DNA]</scope>
    <source>
        <strain evidence="2">White83orange57</strain>
    </source>
</reference>
<proteinExistence type="predicted"/>
<evidence type="ECO:0000256" key="1">
    <source>
        <dbReference type="SAM" id="MobiDB-lite"/>
    </source>
</evidence>
<evidence type="ECO:0000313" key="2">
    <source>
        <dbReference type="EMBL" id="OWK61649.1"/>
    </source>
</evidence>
<dbReference type="EMBL" id="MUZQ01000037">
    <property type="protein sequence ID" value="OWK61649.1"/>
    <property type="molecule type" value="Genomic_DNA"/>
</dbReference>
<comment type="caution">
    <text evidence="2">The sequence shown here is derived from an EMBL/GenBank/DDBJ whole genome shotgun (WGS) entry which is preliminary data.</text>
</comment>
<dbReference type="Proteomes" id="UP000197619">
    <property type="component" value="Unassembled WGS sequence"/>
</dbReference>
<feature type="region of interest" description="Disordered" evidence="1">
    <location>
        <begin position="1"/>
        <end position="24"/>
    </location>
</feature>
<dbReference type="AlphaFoldDB" id="A0A218V6V4"/>
<protein>
    <submittedName>
        <fullName evidence="2">Uncharacterized protein</fullName>
    </submittedName>
</protein>
<keyword evidence="3" id="KW-1185">Reference proteome</keyword>
<gene>
    <name evidence="2" type="ORF">RLOC_00000356</name>
</gene>